<keyword evidence="1" id="KW-0812">Transmembrane</keyword>
<comment type="caution">
    <text evidence="2">The sequence shown here is derived from an EMBL/GenBank/DDBJ whole genome shotgun (WGS) entry which is preliminary data.</text>
</comment>
<evidence type="ECO:0000313" key="3">
    <source>
        <dbReference type="Proteomes" id="UP001185012"/>
    </source>
</evidence>
<feature type="transmembrane region" description="Helical" evidence="1">
    <location>
        <begin position="129"/>
        <end position="148"/>
    </location>
</feature>
<dbReference type="RefSeq" id="WP_309868686.1">
    <property type="nucleotide sequence ID" value="NZ_JAVDQG010000010.1"/>
</dbReference>
<dbReference type="EMBL" id="JAVDQG010000010">
    <property type="protein sequence ID" value="MDR6227582.1"/>
    <property type="molecule type" value="Genomic_DNA"/>
</dbReference>
<accession>A0ABU1IS11</accession>
<evidence type="ECO:0000313" key="2">
    <source>
        <dbReference type="EMBL" id="MDR6227582.1"/>
    </source>
</evidence>
<evidence type="ECO:0000256" key="1">
    <source>
        <dbReference type="SAM" id="Phobius"/>
    </source>
</evidence>
<proteinExistence type="predicted"/>
<organism evidence="2 3">
    <name type="scientific">Desmospora profundinema</name>
    <dbReference type="NCBI Taxonomy" id="1571184"/>
    <lineage>
        <taxon>Bacteria</taxon>
        <taxon>Bacillati</taxon>
        <taxon>Bacillota</taxon>
        <taxon>Bacilli</taxon>
        <taxon>Bacillales</taxon>
        <taxon>Thermoactinomycetaceae</taxon>
        <taxon>Desmospora</taxon>
    </lineage>
</organism>
<protein>
    <submittedName>
        <fullName evidence="2">Membrane protein</fullName>
    </submittedName>
</protein>
<reference evidence="2 3" key="1">
    <citation type="submission" date="2023-07" db="EMBL/GenBank/DDBJ databases">
        <title>Genomic Encyclopedia of Type Strains, Phase IV (KMG-IV): sequencing the most valuable type-strain genomes for metagenomic binning, comparative biology and taxonomic classification.</title>
        <authorList>
            <person name="Goeker M."/>
        </authorList>
    </citation>
    <scope>NUCLEOTIDE SEQUENCE [LARGE SCALE GENOMIC DNA]</scope>
    <source>
        <strain evidence="2 3">DSM 45903</strain>
    </source>
</reference>
<dbReference type="Pfam" id="PF10027">
    <property type="entry name" value="DUF2269"/>
    <property type="match status" value="1"/>
</dbReference>
<gene>
    <name evidence="2" type="ORF">JOE21_003605</name>
</gene>
<dbReference type="Proteomes" id="UP001185012">
    <property type="component" value="Unassembled WGS sequence"/>
</dbReference>
<dbReference type="InterPro" id="IPR018729">
    <property type="entry name" value="DUF2269_transmembrane"/>
</dbReference>
<feature type="transmembrane region" description="Helical" evidence="1">
    <location>
        <begin position="92"/>
        <end position="109"/>
    </location>
</feature>
<keyword evidence="1" id="KW-0472">Membrane</keyword>
<keyword evidence="1" id="KW-1133">Transmembrane helix</keyword>
<feature type="transmembrane region" description="Helical" evidence="1">
    <location>
        <begin position="51"/>
        <end position="72"/>
    </location>
</feature>
<feature type="transmembrane region" description="Helical" evidence="1">
    <location>
        <begin position="6"/>
        <end position="28"/>
    </location>
</feature>
<keyword evidence="3" id="KW-1185">Reference proteome</keyword>
<sequence length="150" mass="16448">MDYRIALFIHVLSMAAWFGGLAVMAVWLRKAIANHESGISMTKSLQFVHNLNVRMMVPTALLVLLAGLYLLFGQGGAGGQTWLLIKERFGTLFLLVYIIGLPIFGGKILKSAQAASDANAMVPLVKRYILVLNVSLLIIAFILLTATIRF</sequence>
<name>A0ABU1IS11_9BACL</name>